<evidence type="ECO:0000256" key="1">
    <source>
        <dbReference type="ARBA" id="ARBA00006270"/>
    </source>
</evidence>
<dbReference type="Pfam" id="PF00071">
    <property type="entry name" value="Ras"/>
    <property type="match status" value="1"/>
</dbReference>
<name>A0A1V9YMI8_ACHHY</name>
<evidence type="ECO:0000313" key="2">
    <source>
        <dbReference type="EMBL" id="OQR86930.1"/>
    </source>
</evidence>
<protein>
    <recommendedName>
        <fullName evidence="4">Rab11 family GTPase</fullName>
    </recommendedName>
</protein>
<dbReference type="InterPro" id="IPR050209">
    <property type="entry name" value="Rab_GTPases_membrane_traffic"/>
</dbReference>
<reference evidence="2 3" key="1">
    <citation type="journal article" date="2014" name="Genome Biol. Evol.">
        <title>The secreted proteins of Achlya hypogyna and Thraustotheca clavata identify the ancestral oomycete secretome and reveal gene acquisitions by horizontal gene transfer.</title>
        <authorList>
            <person name="Misner I."/>
            <person name="Blouin N."/>
            <person name="Leonard G."/>
            <person name="Richards T.A."/>
            <person name="Lane C.E."/>
        </authorList>
    </citation>
    <scope>NUCLEOTIDE SEQUENCE [LARGE SCALE GENOMIC DNA]</scope>
    <source>
        <strain evidence="2 3">ATCC 48635</strain>
    </source>
</reference>
<dbReference type="InterPro" id="IPR001806">
    <property type="entry name" value="Small_GTPase"/>
</dbReference>
<dbReference type="PROSITE" id="PS51421">
    <property type="entry name" value="RAS"/>
    <property type="match status" value="1"/>
</dbReference>
<organism evidence="2 3">
    <name type="scientific">Achlya hypogyna</name>
    <name type="common">Oomycete</name>
    <name type="synonym">Protoachlya hypogyna</name>
    <dbReference type="NCBI Taxonomy" id="1202772"/>
    <lineage>
        <taxon>Eukaryota</taxon>
        <taxon>Sar</taxon>
        <taxon>Stramenopiles</taxon>
        <taxon>Oomycota</taxon>
        <taxon>Saprolegniomycetes</taxon>
        <taxon>Saprolegniales</taxon>
        <taxon>Achlyaceae</taxon>
        <taxon>Achlya</taxon>
    </lineage>
</organism>
<dbReference type="EMBL" id="JNBR01001475">
    <property type="protein sequence ID" value="OQR86930.1"/>
    <property type="molecule type" value="Genomic_DNA"/>
</dbReference>
<dbReference type="STRING" id="1202772.A0A1V9YMI8"/>
<dbReference type="SUPFAM" id="SSF52540">
    <property type="entry name" value="P-loop containing nucleoside triphosphate hydrolases"/>
    <property type="match status" value="1"/>
</dbReference>
<dbReference type="PROSITE" id="PS51419">
    <property type="entry name" value="RAB"/>
    <property type="match status" value="1"/>
</dbReference>
<dbReference type="NCBIfam" id="TIGR00231">
    <property type="entry name" value="small_GTP"/>
    <property type="match status" value="1"/>
</dbReference>
<dbReference type="InterPro" id="IPR005225">
    <property type="entry name" value="Small_GTP-bd"/>
</dbReference>
<proteinExistence type="inferred from homology"/>
<keyword evidence="3" id="KW-1185">Reference proteome</keyword>
<dbReference type="FunFam" id="3.40.50.300:FF:001447">
    <property type="entry name" value="Ras-related protein Rab-1B"/>
    <property type="match status" value="1"/>
</dbReference>
<dbReference type="GO" id="GO:0005525">
    <property type="term" value="F:GTP binding"/>
    <property type="evidence" value="ECO:0007669"/>
    <property type="project" value="InterPro"/>
</dbReference>
<dbReference type="SMART" id="SM00177">
    <property type="entry name" value="ARF"/>
    <property type="match status" value="1"/>
</dbReference>
<comment type="similarity">
    <text evidence="1">Belongs to the small GTPase superfamily. Rab family.</text>
</comment>
<accession>A0A1V9YMI8</accession>
<dbReference type="SMART" id="SM00175">
    <property type="entry name" value="RAB"/>
    <property type="match status" value="1"/>
</dbReference>
<dbReference type="Gene3D" id="3.40.50.300">
    <property type="entry name" value="P-loop containing nucleotide triphosphate hydrolases"/>
    <property type="match status" value="1"/>
</dbReference>
<dbReference type="GO" id="GO:0003924">
    <property type="term" value="F:GTPase activity"/>
    <property type="evidence" value="ECO:0007669"/>
    <property type="project" value="InterPro"/>
</dbReference>
<evidence type="ECO:0000313" key="3">
    <source>
        <dbReference type="Proteomes" id="UP000243579"/>
    </source>
</evidence>
<sequence>MDQYDELYKGDPGVGKTNLLAYFTATEEEMAMDTDTNASKIFRRLQDEESAVRKPTIGVEFGTKIVTHPNGKRIKAQIWDTAGQERYRAITSSHYRRAAGALVVYDVSSRSTFDNAQSHWLKELRNSADSNSTLLSCLMLVGNKIDLANDMSGAAIVSSEDHIAAAAAEGVMGTRASAKTGENVVQAFENLIIEVYNQDKARSAPAPVEAAPVIDLGAKAPTKKKMPACCNQ</sequence>
<dbReference type="SMART" id="SM00173">
    <property type="entry name" value="RAS"/>
    <property type="match status" value="1"/>
</dbReference>
<dbReference type="AlphaFoldDB" id="A0A1V9YMI8"/>
<dbReference type="Proteomes" id="UP000243579">
    <property type="component" value="Unassembled WGS sequence"/>
</dbReference>
<dbReference type="OrthoDB" id="9989112at2759"/>
<dbReference type="PANTHER" id="PTHR47979">
    <property type="entry name" value="DRAB11-RELATED"/>
    <property type="match status" value="1"/>
</dbReference>
<dbReference type="SMART" id="SM00174">
    <property type="entry name" value="RHO"/>
    <property type="match status" value="1"/>
</dbReference>
<dbReference type="InterPro" id="IPR027417">
    <property type="entry name" value="P-loop_NTPase"/>
</dbReference>
<evidence type="ECO:0008006" key="4">
    <source>
        <dbReference type="Google" id="ProtNLM"/>
    </source>
</evidence>
<gene>
    <name evidence="2" type="ORF">ACHHYP_09736</name>
</gene>
<dbReference type="PRINTS" id="PR00449">
    <property type="entry name" value="RASTRNSFRMNG"/>
</dbReference>
<comment type="caution">
    <text evidence="2">The sequence shown here is derived from an EMBL/GenBank/DDBJ whole genome shotgun (WGS) entry which is preliminary data.</text>
</comment>